<name>A0A915I500_ROMCU</name>
<dbReference type="WBParaSite" id="nRc.2.0.1.t08469-RA">
    <property type="protein sequence ID" value="nRc.2.0.1.t08469-RA"/>
    <property type="gene ID" value="nRc.2.0.1.g08469"/>
</dbReference>
<organism evidence="1 2">
    <name type="scientific">Romanomermis culicivorax</name>
    <name type="common">Nematode worm</name>
    <dbReference type="NCBI Taxonomy" id="13658"/>
    <lineage>
        <taxon>Eukaryota</taxon>
        <taxon>Metazoa</taxon>
        <taxon>Ecdysozoa</taxon>
        <taxon>Nematoda</taxon>
        <taxon>Enoplea</taxon>
        <taxon>Dorylaimia</taxon>
        <taxon>Mermithida</taxon>
        <taxon>Mermithoidea</taxon>
        <taxon>Mermithidae</taxon>
        <taxon>Romanomermis</taxon>
    </lineage>
</organism>
<keyword evidence="1" id="KW-1185">Reference proteome</keyword>
<dbReference type="Proteomes" id="UP000887565">
    <property type="component" value="Unplaced"/>
</dbReference>
<protein>
    <submittedName>
        <fullName evidence="2">Chemokine interleukin-8-like domain-containing protein</fullName>
    </submittedName>
</protein>
<proteinExistence type="predicted"/>
<evidence type="ECO:0000313" key="1">
    <source>
        <dbReference type="Proteomes" id="UP000887565"/>
    </source>
</evidence>
<accession>A0A915I500</accession>
<evidence type="ECO:0000313" key="2">
    <source>
        <dbReference type="WBParaSite" id="nRc.2.0.1.t08469-RA"/>
    </source>
</evidence>
<sequence length="115" mass="13365">MDTIKLKYTGSIMDEKESSVYTKCMTFALLYKKIVIMQKCMNISHMHAVKDWLITNTGKSTAQPDLVVEVQKHTGKCRCKLPDYSDFNFLTTVNHDRWTDENYMPPLHYITVSHA</sequence>
<reference evidence="2" key="1">
    <citation type="submission" date="2022-11" db="UniProtKB">
        <authorList>
            <consortium name="WormBaseParasite"/>
        </authorList>
    </citation>
    <scope>IDENTIFICATION</scope>
</reference>
<dbReference type="AlphaFoldDB" id="A0A915I500"/>